<dbReference type="AlphaFoldDB" id="A0A813M1E1"/>
<dbReference type="PANTHER" id="PTHR21580:SF28">
    <property type="entry name" value="BOREALIN N-TERMINAL DOMAIN-CONTAINING PROTEIN-RELATED"/>
    <property type="match status" value="1"/>
</dbReference>
<reference evidence="2" key="1">
    <citation type="submission" date="2021-02" db="EMBL/GenBank/DDBJ databases">
        <authorList>
            <person name="Nowell W R."/>
        </authorList>
    </citation>
    <scope>NUCLEOTIDE SEQUENCE</scope>
    <source>
        <strain evidence="2">Ploen Becks lab</strain>
    </source>
</reference>
<comment type="caution">
    <text evidence="2">The sequence shown here is derived from an EMBL/GenBank/DDBJ whole genome shotgun (WGS) entry which is preliminary data.</text>
</comment>
<protein>
    <recommendedName>
        <fullName evidence="4">Outer dense fiber protein 3</fullName>
    </recommendedName>
</protein>
<evidence type="ECO:0000313" key="2">
    <source>
        <dbReference type="EMBL" id="CAF0712161.1"/>
    </source>
</evidence>
<organism evidence="2 3">
    <name type="scientific">Brachionus calyciflorus</name>
    <dbReference type="NCBI Taxonomy" id="104777"/>
    <lineage>
        <taxon>Eukaryota</taxon>
        <taxon>Metazoa</taxon>
        <taxon>Spiralia</taxon>
        <taxon>Gnathifera</taxon>
        <taxon>Rotifera</taxon>
        <taxon>Eurotatoria</taxon>
        <taxon>Monogononta</taxon>
        <taxon>Pseudotrocha</taxon>
        <taxon>Ploima</taxon>
        <taxon>Brachionidae</taxon>
        <taxon>Brachionus</taxon>
    </lineage>
</organism>
<feature type="region of interest" description="Disordered" evidence="1">
    <location>
        <begin position="65"/>
        <end position="104"/>
    </location>
</feature>
<dbReference type="EMBL" id="CAJNOC010000071">
    <property type="protein sequence ID" value="CAF0712161.1"/>
    <property type="molecule type" value="Genomic_DNA"/>
</dbReference>
<evidence type="ECO:0000313" key="3">
    <source>
        <dbReference type="Proteomes" id="UP000663879"/>
    </source>
</evidence>
<dbReference type="InterPro" id="IPR051291">
    <property type="entry name" value="CIMAP"/>
</dbReference>
<dbReference type="Proteomes" id="UP000663879">
    <property type="component" value="Unassembled WGS sequence"/>
</dbReference>
<evidence type="ECO:0000256" key="1">
    <source>
        <dbReference type="SAM" id="MobiDB-lite"/>
    </source>
</evidence>
<dbReference type="Pfam" id="PF07004">
    <property type="entry name" value="SHIPPO-rpt"/>
    <property type="match status" value="5"/>
</dbReference>
<dbReference type="GO" id="GO:0005856">
    <property type="term" value="C:cytoskeleton"/>
    <property type="evidence" value="ECO:0007669"/>
    <property type="project" value="TreeGrafter"/>
</dbReference>
<name>A0A813M1E1_9BILA</name>
<keyword evidence="3" id="KW-1185">Reference proteome</keyword>
<dbReference type="OrthoDB" id="429991at2759"/>
<evidence type="ECO:0008006" key="4">
    <source>
        <dbReference type="Google" id="ProtNLM"/>
    </source>
</evidence>
<gene>
    <name evidence="2" type="ORF">OXX778_LOCUS1181</name>
</gene>
<sequence>MVFTPTVPRGPISAMYSTPGPAYGLPGLIGIKDHDPRSVHFKGPSYSFGLKSGKFKDECSPGPAYYPNPRITREGKDGTPAYSLYSRHADKNNSNTPGPGKYKPEEQKVMEGVYDKKPAYTFGIKHKYRGSDNTPAPNYYSLPGMLGKTIQSSKTQAPSYTLTGRSKIGSFHEDLQKTPGPGNYNVVYNGKYKTEAPHYSMLGRNVMPGDSTQKPGPGAHSPERVSINKRAAPGYSFGIRHTQYEAPLIVEVQD</sequence>
<dbReference type="InterPro" id="IPR010736">
    <property type="entry name" value="SHIPPO-rpt"/>
</dbReference>
<dbReference type="PANTHER" id="PTHR21580">
    <property type="entry name" value="SHIPPO-1-RELATED"/>
    <property type="match status" value="1"/>
</dbReference>
<proteinExistence type="predicted"/>
<accession>A0A813M1E1</accession>